<keyword evidence="3" id="KW-1185">Reference proteome</keyword>
<evidence type="ECO:0000313" key="3">
    <source>
        <dbReference type="Proteomes" id="UP001056386"/>
    </source>
</evidence>
<dbReference type="InterPro" id="IPR006431">
    <property type="entry name" value="Phage_tape_meas_C"/>
</dbReference>
<sequence>MANENITRVTADATGYTAELDRAARSAQAFAESNEAAAKRVEAAQNAVAEAAINGSDASSRAITSFISSLSRQADAAGKSTTELLRQRAAALGVSAAAEPMIQQIENVASANAAAAAAVKAKAQADRDAAAEAARVAASAERAAADTQRFVDAVTKEAAALGKTRAELLAMEAAQRGVSAETAAAIAKIQEHGEANDEASKHVHTFNLNTQASRRELLVLAHELSQGNFKQFGGSLMVLAEQTDATSLIFNKTALTIGAFIGVIAVAVTTTVHAAEALAEYGESVEKIAKSTGLSTDSIQQFGFAAGVVGVSTKDAASALNDLGKAQNEAIHGNHDAAAAFKALGISQAELKSTAPDQLLLKVADAFVASGDGAGKAAVANQLFGSTGADLISLLDRGSDGLNQLSKDAADVGAVIGGDTVAQLAAFKEQLSESSEKMSAANRAAKLEFLPTILNISSALSGNASLKPILEDFYGALATVTRYAAVGLAAIVTAARQAGTAINTVVQVANRAGAGDFSGIVAAFKDGAKAISDEQKAYDSFVSRVLSNKVPEAPHRPAPVGQINFAAGQNSGKRPDESAITDGLKDLKGQLDAREKLLKDSIDHIKSLQQQGVLDARSAIQEEHDARAAAYVDELKIVDQEIELASRKKQKAAMIDFQNKRKAIQQAILTNDQQTADAQAALQQKEIKAAQAYTLALDNELQQRADAIDAASAGRSLGSVAADELARVTAVGKEAAQKYTDLVKSLTENKISTSQFDDEVGALQRYRATRIALEQDATDKIKAMNADWSSGAVKAVNDYADTAANKFQQVGSLVGDLTKGMEDAFTTFVTTGKLSFSSLATSIIADIVRIQARALVAQAATGASSWLSGLFSAGMSLAGGLGLGGSSELAVSSGSYYTPSSPILFHANGGEIRGPGTGTSDSILSWVSNGEGILTAATMRRIGGAETLDALNNGASITGLARFASGGVVGSTPAVAPARQGDTNVQIAVNASQGGGASFDQADATWLQSQVQKLVDSRLAQKMKGQGGFAWQLKYGSVNG</sequence>
<accession>A0ABY5B6T2</accession>
<organism evidence="2 3">
    <name type="scientific">Burkholderia glumae</name>
    <name type="common">Pseudomonas glumae</name>
    <dbReference type="NCBI Taxonomy" id="337"/>
    <lineage>
        <taxon>Bacteria</taxon>
        <taxon>Pseudomonadati</taxon>
        <taxon>Pseudomonadota</taxon>
        <taxon>Betaproteobacteria</taxon>
        <taxon>Burkholderiales</taxon>
        <taxon>Burkholderiaceae</taxon>
        <taxon>Burkholderia</taxon>
    </lineage>
</organism>
<reference evidence="2" key="1">
    <citation type="submission" date="2022-06" db="EMBL/GenBank/DDBJ databases">
        <title>Draft genome sequence of Burkholderia glumae strain GR20004 isolated from rice panicle showing bacterial panicle blight.</title>
        <authorList>
            <person name="Choi S.Y."/>
            <person name="Lee Y.H."/>
        </authorList>
    </citation>
    <scope>NUCLEOTIDE SEQUENCE</scope>
    <source>
        <strain evidence="2">GR20004</strain>
    </source>
</reference>
<evidence type="ECO:0000259" key="1">
    <source>
        <dbReference type="Pfam" id="PF09718"/>
    </source>
</evidence>
<feature type="domain" description="Bacteriophage tail tape measure C-terminal" evidence="1">
    <location>
        <begin position="787"/>
        <end position="859"/>
    </location>
</feature>
<dbReference type="RefSeq" id="WP_252836491.1">
    <property type="nucleotide sequence ID" value="NZ_CP099583.1"/>
</dbReference>
<dbReference type="Proteomes" id="UP001056386">
    <property type="component" value="Chromosome 2"/>
</dbReference>
<dbReference type="Pfam" id="PF09718">
    <property type="entry name" value="Tape_meas_lam_C"/>
    <property type="match status" value="1"/>
</dbReference>
<protein>
    <recommendedName>
        <fullName evidence="1">Bacteriophage tail tape measure C-terminal domain-containing protein</fullName>
    </recommendedName>
</protein>
<evidence type="ECO:0000313" key="2">
    <source>
        <dbReference type="EMBL" id="USS42751.1"/>
    </source>
</evidence>
<proteinExistence type="predicted"/>
<name>A0ABY5B6T2_BURGL</name>
<dbReference type="EMBL" id="CP099583">
    <property type="protein sequence ID" value="USS42751.1"/>
    <property type="molecule type" value="Genomic_DNA"/>
</dbReference>
<gene>
    <name evidence="2" type="ORF">NFI99_11260</name>
</gene>